<comment type="similarity">
    <text evidence="2">Belongs to the dimethylamine methyltransferase family.</text>
</comment>
<proteinExistence type="inferred from homology"/>
<evidence type="ECO:0000313" key="6">
    <source>
        <dbReference type="EMBL" id="TQS84667.1"/>
    </source>
</evidence>
<dbReference type="GO" id="GO:0032259">
    <property type="term" value="P:methylation"/>
    <property type="evidence" value="ECO:0007669"/>
    <property type="project" value="UniProtKB-KW"/>
</dbReference>
<keyword evidence="6" id="KW-0808">Transferase</keyword>
<dbReference type="Pfam" id="PF09505">
    <property type="entry name" value="Dimeth_Pyl"/>
    <property type="match status" value="1"/>
</dbReference>
<dbReference type="EMBL" id="LVVT01000001">
    <property type="protein sequence ID" value="TQS84667.1"/>
    <property type="molecule type" value="Genomic_DNA"/>
</dbReference>
<gene>
    <name evidence="6" type="ORF">A3207_01105</name>
</gene>
<comment type="caution">
    <text evidence="6">The sequence shown here is derived from an EMBL/GenBank/DDBJ whole genome shotgun (WGS) entry which is preliminary data.</text>
</comment>
<evidence type="ECO:0000256" key="4">
    <source>
        <dbReference type="ARBA" id="ARBA00022774"/>
    </source>
</evidence>
<protein>
    <recommendedName>
        <fullName evidence="3">[dimethylamine--corrinoid protein] Co-methyltransferase</fullName>
        <ecNumber evidence="3">2.1.1.249</ecNumber>
    </recommendedName>
</protein>
<evidence type="ECO:0000256" key="2">
    <source>
        <dbReference type="ARBA" id="ARBA00008844"/>
    </source>
</evidence>
<dbReference type="GO" id="GO:0043791">
    <property type="term" value="F:dimethylamine methyltransferase activity"/>
    <property type="evidence" value="ECO:0007669"/>
    <property type="project" value="UniProtKB-EC"/>
</dbReference>
<reference evidence="6" key="1">
    <citation type="submission" date="2016-03" db="EMBL/GenBank/DDBJ databases">
        <authorList>
            <person name="Borrel G."/>
            <person name="Mccann A."/>
            <person name="O'Toole P.W."/>
        </authorList>
    </citation>
    <scope>NUCLEOTIDE SEQUENCE</scope>
    <source>
        <strain evidence="6">183</strain>
    </source>
</reference>
<dbReference type="AlphaFoldDB" id="A0A8J8PHB8"/>
<keyword evidence="4" id="KW-0669">Pyrrolysine</keyword>
<evidence type="ECO:0000256" key="5">
    <source>
        <dbReference type="ARBA" id="ARBA00029367"/>
    </source>
</evidence>
<evidence type="ECO:0000256" key="3">
    <source>
        <dbReference type="ARBA" id="ARBA00012854"/>
    </source>
</evidence>
<comment type="catalytic activity">
    <reaction evidence="5">
        <text>Co(I)-[dimethylamine-specific corrinoid protein] + dimethylamine + H(+) = methyl-Co(III)-[dimethylamine-specific corrinoid protein] + methylamine</text>
        <dbReference type="Rhea" id="RHEA:41175"/>
        <dbReference type="Rhea" id="RHEA-COMP:11122"/>
        <dbReference type="Rhea" id="RHEA-COMP:11123"/>
        <dbReference type="ChEBI" id="CHEBI:15378"/>
        <dbReference type="ChEBI" id="CHEBI:58040"/>
        <dbReference type="ChEBI" id="CHEBI:59338"/>
        <dbReference type="ChEBI" id="CHEBI:85033"/>
        <dbReference type="ChEBI" id="CHEBI:85035"/>
        <dbReference type="EC" id="2.1.1.249"/>
    </reaction>
</comment>
<dbReference type="Proteomes" id="UP000752814">
    <property type="component" value="Unassembled WGS sequence"/>
</dbReference>
<keyword evidence="6" id="KW-0489">Methyltransferase</keyword>
<evidence type="ECO:0000313" key="7">
    <source>
        <dbReference type="Proteomes" id="UP000752814"/>
    </source>
</evidence>
<comment type="pathway">
    <text evidence="1">One-carbon metabolism; methanogenesis from dimethylamine.</text>
</comment>
<dbReference type="InterPro" id="IPR012653">
    <property type="entry name" value="Dimeth_MeTrfase_MtbB"/>
</dbReference>
<name>A0A8J8PHB8_9ARCH</name>
<dbReference type="UniPathway" id="UPA00644"/>
<accession>A0A8J8PHB8</accession>
<dbReference type="GO" id="GO:0015948">
    <property type="term" value="P:methanogenesis"/>
    <property type="evidence" value="ECO:0007669"/>
    <property type="project" value="InterPro"/>
</dbReference>
<sequence length="106" mass="11561">MALPHYVSSGMGGIRTAGDLVARMEYSKSMKISEAKEYVAKKLGVSSIDLADEYVMKDLREELGLGVVTAIPGVPKGIAAKMNIERLLDTKINCCEHFRNMGKLKA</sequence>
<dbReference type="EC" id="2.1.1.249" evidence="3"/>
<evidence type="ECO:0000256" key="1">
    <source>
        <dbReference type="ARBA" id="ARBA00004890"/>
    </source>
</evidence>
<organism evidence="6 7">
    <name type="scientific">Candidatus Methanomassiliicoccus intestinalis</name>
    <dbReference type="NCBI Taxonomy" id="1406512"/>
    <lineage>
        <taxon>Archaea</taxon>
        <taxon>Methanobacteriati</taxon>
        <taxon>Thermoplasmatota</taxon>
        <taxon>Thermoplasmata</taxon>
        <taxon>Methanomassiliicoccales</taxon>
        <taxon>Methanomassiliicoccaceae</taxon>
        <taxon>Methanomassiliicoccus</taxon>
    </lineage>
</organism>